<dbReference type="InterPro" id="IPR008972">
    <property type="entry name" value="Cupredoxin"/>
</dbReference>
<organism evidence="3 4">
    <name type="scientific">Winogradskyella marincola</name>
    <dbReference type="NCBI Taxonomy" id="3037795"/>
    <lineage>
        <taxon>Bacteria</taxon>
        <taxon>Pseudomonadati</taxon>
        <taxon>Bacteroidota</taxon>
        <taxon>Flavobacteriia</taxon>
        <taxon>Flavobacteriales</taxon>
        <taxon>Flavobacteriaceae</taxon>
        <taxon>Winogradskyella</taxon>
    </lineage>
</organism>
<dbReference type="Pfam" id="PF13473">
    <property type="entry name" value="Cupredoxin_1"/>
    <property type="match status" value="1"/>
</dbReference>
<evidence type="ECO:0000256" key="1">
    <source>
        <dbReference type="SAM" id="SignalP"/>
    </source>
</evidence>
<keyword evidence="1" id="KW-0732">Signal</keyword>
<name>A0ABT6FZ38_9FLAO</name>
<dbReference type="RefSeq" id="WP_278004526.1">
    <property type="nucleotide sequence ID" value="NZ_JARSBN010000002.1"/>
</dbReference>
<sequence length="129" mass="14324">MKKLISILIIALSLTLTGNAQDHMMNDTKATVVTLEQTKGKFTKEKLTLSEGDYVFNIKNNNVGHDVGFVLVKKGEDVSNPDNHIKSAYVTKAVKNNSSEKTKVTTLSKGEYIYFCPLNPTPQYNLTVK</sequence>
<dbReference type="SUPFAM" id="SSF49503">
    <property type="entry name" value="Cupredoxins"/>
    <property type="match status" value="1"/>
</dbReference>
<feature type="signal peptide" evidence="1">
    <location>
        <begin position="1"/>
        <end position="20"/>
    </location>
</feature>
<gene>
    <name evidence="3" type="ORF">P7122_04195</name>
</gene>
<dbReference type="InterPro" id="IPR028096">
    <property type="entry name" value="EfeO_Cupredoxin"/>
</dbReference>
<feature type="chain" id="PRO_5046548197" evidence="1">
    <location>
        <begin position="21"/>
        <end position="129"/>
    </location>
</feature>
<dbReference type="Proteomes" id="UP001529085">
    <property type="component" value="Unassembled WGS sequence"/>
</dbReference>
<proteinExistence type="predicted"/>
<dbReference type="EMBL" id="JARSBN010000002">
    <property type="protein sequence ID" value="MDG4715059.1"/>
    <property type="molecule type" value="Genomic_DNA"/>
</dbReference>
<comment type="caution">
    <text evidence="3">The sequence shown here is derived from an EMBL/GenBank/DDBJ whole genome shotgun (WGS) entry which is preliminary data.</text>
</comment>
<accession>A0ABT6FZ38</accession>
<evidence type="ECO:0000259" key="2">
    <source>
        <dbReference type="Pfam" id="PF13473"/>
    </source>
</evidence>
<evidence type="ECO:0000313" key="4">
    <source>
        <dbReference type="Proteomes" id="UP001529085"/>
    </source>
</evidence>
<evidence type="ECO:0000313" key="3">
    <source>
        <dbReference type="EMBL" id="MDG4715059.1"/>
    </source>
</evidence>
<feature type="domain" description="EfeO-type cupredoxin-like" evidence="2">
    <location>
        <begin position="8"/>
        <end position="128"/>
    </location>
</feature>
<dbReference type="Gene3D" id="2.60.40.420">
    <property type="entry name" value="Cupredoxins - blue copper proteins"/>
    <property type="match status" value="1"/>
</dbReference>
<reference evidence="3 4" key="1">
    <citation type="submission" date="2023-03" db="EMBL/GenBank/DDBJ databases">
        <title>Strain YYF002 represents a novel species in the genus Winogradskyella isolated from seawater.</title>
        <authorList>
            <person name="Fu Z.-Y."/>
        </authorList>
    </citation>
    <scope>NUCLEOTIDE SEQUENCE [LARGE SCALE GENOMIC DNA]</scope>
    <source>
        <strain evidence="3 4">YYF002</strain>
    </source>
</reference>
<keyword evidence="4" id="KW-1185">Reference proteome</keyword>
<protein>
    <submittedName>
        <fullName evidence="3">Cupredoxin domain-containing protein</fullName>
    </submittedName>
</protein>